<name>A0A151J7L8_9HYME</name>
<dbReference type="STRING" id="471704.A0A151J7L8"/>
<gene>
    <name evidence="1" type="ORF">ALC57_07652</name>
</gene>
<dbReference type="Proteomes" id="UP000078492">
    <property type="component" value="Unassembled WGS sequence"/>
</dbReference>
<sequence>MPKSNVVRLIGLVSQREVKVSSYYCRQRTTVGHVPSWNLCDPSRPWDLCAKRNLFIYAPYISSAQNTEADTASRIVSKESEWTLIQHYFPRIKDTFITISLISTNEVGTLLLGKRFLKGVAVLKPQRHCYDYQQLKTPGVRGSQPLLSFKLFLEGPERCIVSLVKSYIRFTIIFATRNATPYNAASSQILARWVKLELSPARMDTNTFSAHSTRHASTSLVALSISLEEFRRSAGWTKPSDTFARFYNRPIIRNLPFQSAILNRPHHI</sequence>
<dbReference type="EMBL" id="KQ979648">
    <property type="protein sequence ID" value="KYN20003.1"/>
    <property type="molecule type" value="Genomic_DNA"/>
</dbReference>
<organism evidence="1 2">
    <name type="scientific">Trachymyrmex cornetzi</name>
    <dbReference type="NCBI Taxonomy" id="471704"/>
    <lineage>
        <taxon>Eukaryota</taxon>
        <taxon>Metazoa</taxon>
        <taxon>Ecdysozoa</taxon>
        <taxon>Arthropoda</taxon>
        <taxon>Hexapoda</taxon>
        <taxon>Insecta</taxon>
        <taxon>Pterygota</taxon>
        <taxon>Neoptera</taxon>
        <taxon>Endopterygota</taxon>
        <taxon>Hymenoptera</taxon>
        <taxon>Apocrita</taxon>
        <taxon>Aculeata</taxon>
        <taxon>Formicoidea</taxon>
        <taxon>Formicidae</taxon>
        <taxon>Myrmicinae</taxon>
        <taxon>Trachymyrmex</taxon>
    </lineage>
</organism>
<evidence type="ECO:0008006" key="3">
    <source>
        <dbReference type="Google" id="ProtNLM"/>
    </source>
</evidence>
<evidence type="ECO:0000313" key="2">
    <source>
        <dbReference type="Proteomes" id="UP000078492"/>
    </source>
</evidence>
<evidence type="ECO:0000313" key="1">
    <source>
        <dbReference type="EMBL" id="KYN20003.1"/>
    </source>
</evidence>
<reference evidence="1 2" key="1">
    <citation type="submission" date="2015-09" db="EMBL/GenBank/DDBJ databases">
        <title>Trachymyrmex cornetzi WGS genome.</title>
        <authorList>
            <person name="Nygaard S."/>
            <person name="Hu H."/>
            <person name="Boomsma J."/>
            <person name="Zhang G."/>
        </authorList>
    </citation>
    <scope>NUCLEOTIDE SEQUENCE [LARGE SCALE GENOMIC DNA]</scope>
    <source>
        <strain evidence="1">Tcor2-1</strain>
        <tissue evidence="1">Whole body</tissue>
    </source>
</reference>
<proteinExistence type="predicted"/>
<dbReference type="AlphaFoldDB" id="A0A151J7L8"/>
<protein>
    <recommendedName>
        <fullName evidence="3">Tyr recombinase domain-containing protein</fullName>
    </recommendedName>
</protein>
<keyword evidence="2" id="KW-1185">Reference proteome</keyword>
<accession>A0A151J7L8</accession>